<dbReference type="RefSeq" id="WP_089723211.1">
    <property type="nucleotide sequence ID" value="NZ_FMYT01000026.1"/>
</dbReference>
<name>A0A1G6RX85_9FIRM</name>
<keyword evidence="3 6" id="KW-0812">Transmembrane</keyword>
<evidence type="ECO:0000313" key="9">
    <source>
        <dbReference type="Proteomes" id="UP000295758"/>
    </source>
</evidence>
<evidence type="ECO:0000313" key="8">
    <source>
        <dbReference type="EMBL" id="TDS27588.1"/>
    </source>
</evidence>
<reference evidence="8 9" key="2">
    <citation type="submission" date="2019-03" db="EMBL/GenBank/DDBJ databases">
        <title>Deep subsurface shale carbon reservoir microbial communities from Ohio and West Virginia, USA.</title>
        <authorList>
            <person name="Wrighton K."/>
        </authorList>
    </citation>
    <scope>NUCLEOTIDE SEQUENCE [LARGE SCALE GENOMIC DNA]</scope>
    <source>
        <strain evidence="8 9">UTICA-S4D12</strain>
    </source>
</reference>
<accession>A0A1G6RX85</accession>
<proteinExistence type="predicted"/>
<evidence type="ECO:0000256" key="5">
    <source>
        <dbReference type="ARBA" id="ARBA00023136"/>
    </source>
</evidence>
<feature type="transmembrane region" description="Helical" evidence="6">
    <location>
        <begin position="164"/>
        <end position="185"/>
    </location>
</feature>
<dbReference type="PANTHER" id="PTHR42865">
    <property type="entry name" value="PROTON/GLUTAMATE-ASPARTATE SYMPORTER"/>
    <property type="match status" value="1"/>
</dbReference>
<dbReference type="PANTHER" id="PTHR42865:SF8">
    <property type="entry name" value="SERINE_THREONINE TRANSPORTER SSTT"/>
    <property type="match status" value="1"/>
</dbReference>
<dbReference type="Proteomes" id="UP000324896">
    <property type="component" value="Unassembled WGS sequence"/>
</dbReference>
<keyword evidence="4 6" id="KW-1133">Transmembrane helix</keyword>
<feature type="transmembrane region" description="Helical" evidence="6">
    <location>
        <begin position="70"/>
        <end position="93"/>
    </location>
</feature>
<feature type="transmembrane region" description="Helical" evidence="6">
    <location>
        <begin position="308"/>
        <end position="328"/>
    </location>
</feature>
<feature type="transmembrane region" description="Helical" evidence="6">
    <location>
        <begin position="334"/>
        <end position="359"/>
    </location>
</feature>
<dbReference type="Pfam" id="PF00375">
    <property type="entry name" value="SDF"/>
    <property type="match status" value="1"/>
</dbReference>
<protein>
    <submittedName>
        <fullName evidence="7">Na+/H+-dicarboxylate symporter</fullName>
    </submittedName>
</protein>
<evidence type="ECO:0000313" key="10">
    <source>
        <dbReference type="Proteomes" id="UP000324896"/>
    </source>
</evidence>
<evidence type="ECO:0000313" key="7">
    <source>
        <dbReference type="EMBL" id="SDD09290.1"/>
    </source>
</evidence>
<feature type="transmembrane region" description="Helical" evidence="6">
    <location>
        <begin position="46"/>
        <end position="63"/>
    </location>
</feature>
<dbReference type="InterPro" id="IPR001991">
    <property type="entry name" value="Na-dicarboxylate_symporter"/>
</dbReference>
<organism evidence="7 10">
    <name type="scientific">Halanaerobium congolense</name>
    <dbReference type="NCBI Taxonomy" id="54121"/>
    <lineage>
        <taxon>Bacteria</taxon>
        <taxon>Bacillati</taxon>
        <taxon>Bacillota</taxon>
        <taxon>Clostridia</taxon>
        <taxon>Halanaerobiales</taxon>
        <taxon>Halanaerobiaceae</taxon>
        <taxon>Halanaerobium</taxon>
    </lineage>
</organism>
<comment type="subcellular location">
    <subcellularLocation>
        <location evidence="1">Membrane</location>
        <topology evidence="1">Multi-pass membrane protein</topology>
    </subcellularLocation>
</comment>
<evidence type="ECO:0000256" key="3">
    <source>
        <dbReference type="ARBA" id="ARBA00022692"/>
    </source>
</evidence>
<sequence length="395" mass="41432">MLKKIGLVPRLLLGIISGILIGMFLPETVSRLLYTFTHIFGEFLNYIVPFVILAFIIPGIAELGNKAGRLLGSTVLIAYVSTITAGTAAYLIASRIVPAIVKAANVANPEEGGLEPFLTLEIPPLLGVMTALVTAFVIGMGINHIRHNGDQQNLYGFMTEFRDIIVLVIENVIIPFLPLHIAGVFANMAFSGTAFETLNVFGRVFALIIAMHLGYLVILYTIAGSVSGKNPFKSLKNMIPAYTTAIGTMSSAATIPVTLKSARKNNITEKILDFVIPLCATVHLAGSTITLTTCAIAVVLIQGGTPEFGLFLHFILMLGVTMIAAPGVPGGAVMAALGLLTSILGFGEGATALMIGLYLAQDSFGTATNVTGDGAIAIIVDAIGKKSGAIKEEAA</sequence>
<keyword evidence="5 6" id="KW-0472">Membrane</keyword>
<keyword evidence="2" id="KW-0813">Transport</keyword>
<dbReference type="EMBL" id="SOAA01000026">
    <property type="protein sequence ID" value="TDS27588.1"/>
    <property type="molecule type" value="Genomic_DNA"/>
</dbReference>
<feature type="transmembrane region" description="Helical" evidence="6">
    <location>
        <begin position="274"/>
        <end position="301"/>
    </location>
</feature>
<dbReference type="Gene3D" id="1.10.3860.10">
    <property type="entry name" value="Sodium:dicarboxylate symporter"/>
    <property type="match status" value="1"/>
</dbReference>
<dbReference type="GO" id="GO:0032329">
    <property type="term" value="P:serine transport"/>
    <property type="evidence" value="ECO:0007669"/>
    <property type="project" value="TreeGrafter"/>
</dbReference>
<dbReference type="GO" id="GO:0005295">
    <property type="term" value="F:neutral L-amino acid:sodium symporter activity"/>
    <property type="evidence" value="ECO:0007669"/>
    <property type="project" value="TreeGrafter"/>
</dbReference>
<dbReference type="PRINTS" id="PR00173">
    <property type="entry name" value="EDTRNSPORT"/>
</dbReference>
<dbReference type="SUPFAM" id="SSF118215">
    <property type="entry name" value="Proton glutamate symport protein"/>
    <property type="match status" value="1"/>
</dbReference>
<evidence type="ECO:0000256" key="1">
    <source>
        <dbReference type="ARBA" id="ARBA00004141"/>
    </source>
</evidence>
<gene>
    <name evidence="8" type="ORF">BY453_1267</name>
    <name evidence="7" type="ORF">SAMN04488597_1267</name>
</gene>
<reference evidence="7 10" key="1">
    <citation type="submission" date="2016-10" db="EMBL/GenBank/DDBJ databases">
        <authorList>
            <person name="Varghese N."/>
            <person name="Submissions S."/>
        </authorList>
    </citation>
    <scope>NUCLEOTIDE SEQUENCE [LARGE SCALE GENOMIC DNA]</scope>
    <source>
        <strain evidence="7 10">WG10</strain>
    </source>
</reference>
<dbReference type="InterPro" id="IPR036458">
    <property type="entry name" value="Na:dicarbo_symporter_sf"/>
</dbReference>
<feature type="transmembrane region" description="Helical" evidence="6">
    <location>
        <begin position="205"/>
        <end position="227"/>
    </location>
</feature>
<evidence type="ECO:0000256" key="4">
    <source>
        <dbReference type="ARBA" id="ARBA00022989"/>
    </source>
</evidence>
<dbReference type="EMBL" id="FMYT01000026">
    <property type="protein sequence ID" value="SDD09290.1"/>
    <property type="molecule type" value="Genomic_DNA"/>
</dbReference>
<dbReference type="AlphaFoldDB" id="A0A1G6RX85"/>
<dbReference type="Proteomes" id="UP000295758">
    <property type="component" value="Unassembled WGS sequence"/>
</dbReference>
<feature type="transmembrane region" description="Helical" evidence="6">
    <location>
        <begin position="239"/>
        <end position="259"/>
    </location>
</feature>
<evidence type="ECO:0000256" key="2">
    <source>
        <dbReference type="ARBA" id="ARBA00022448"/>
    </source>
</evidence>
<evidence type="ECO:0000256" key="6">
    <source>
        <dbReference type="SAM" id="Phobius"/>
    </source>
</evidence>
<feature type="transmembrane region" description="Helical" evidence="6">
    <location>
        <begin position="7"/>
        <end position="26"/>
    </location>
</feature>
<feature type="transmembrane region" description="Helical" evidence="6">
    <location>
        <begin position="122"/>
        <end position="143"/>
    </location>
</feature>
<dbReference type="GO" id="GO:0005886">
    <property type="term" value="C:plasma membrane"/>
    <property type="evidence" value="ECO:0007669"/>
    <property type="project" value="TreeGrafter"/>
</dbReference>